<evidence type="ECO:0000256" key="2">
    <source>
        <dbReference type="ARBA" id="ARBA00004433"/>
    </source>
</evidence>
<feature type="disulfide bond" evidence="33">
    <location>
        <begin position="53"/>
        <end position="73"/>
    </location>
</feature>
<keyword evidence="19 33" id="KW-1043">Host membrane</keyword>
<feature type="disulfide bond" evidence="33">
    <location>
        <begin position="237"/>
        <end position="248"/>
    </location>
</feature>
<evidence type="ECO:0000256" key="10">
    <source>
        <dbReference type="ARBA" id="ARBA00022570"/>
    </source>
</evidence>
<proteinExistence type="inferred from homology"/>
<comment type="function">
    <text evidence="33">Transmembrane protein gp41: Acts as a class I viral fusion protein. Under the current model, the protein has at least 3 conformational states: pre-fusion native state, pre-hairpin intermediate state, and post-fusion hairpin state. During fusion of viral and target intracellular membranes, the coiled coil regions (heptad repeats) assume a trimer-of-hairpins structure, positioning the fusion peptide in close proximity to the C-terminal region of the ectodomain. The formation of this structure appears to drive apposition and subsequent fusion of viral and target cell membranes. Complete fusion occurs in host cell endosomes and is dynamin-dependent, however some lipid transfer might occur at the plasma membrane. The virus undergoes clathrin-dependent internalization long before endosomal fusion, thus minimizing the surface exposure of conserved viral epitopes during fusion and reducing the efficacy of inhibitors targeting these epitopes. Membranes fusion leads to delivery of the nucleocapsid into the cytoplasm.</text>
</comment>
<evidence type="ECO:0000256" key="35">
    <source>
        <dbReference type="SAM" id="MobiDB-lite"/>
    </source>
</evidence>
<dbReference type="FunFam" id="1.10.287.210:FF:000001">
    <property type="entry name" value="Envelope glycoprotein gp160"/>
    <property type="match status" value="1"/>
</dbReference>
<keyword evidence="17 33" id="KW-1161">Viral attachment to host cell</keyword>
<evidence type="ECO:0000256" key="29">
    <source>
        <dbReference type="ARBA" id="ARBA00023280"/>
    </source>
</evidence>
<evidence type="ECO:0000256" key="15">
    <source>
        <dbReference type="ARBA" id="ARBA00022703"/>
    </source>
</evidence>
<feature type="transmembrane region" description="Helical" evidence="34">
    <location>
        <begin position="519"/>
        <end position="543"/>
    </location>
</feature>
<feature type="region of interest" description="MPER; binding to GalCer" evidence="33">
    <location>
        <begin position="670"/>
        <end position="691"/>
    </location>
</feature>
<keyword evidence="11 33" id="KW-0945">Host-virus interaction</keyword>
<dbReference type="GO" id="GO:0020002">
    <property type="term" value="C:host cell plasma membrane"/>
    <property type="evidence" value="ECO:0007669"/>
    <property type="project" value="UniProtKB-SubCell"/>
</dbReference>
<evidence type="ECO:0000259" key="37">
    <source>
        <dbReference type="Pfam" id="PF00517"/>
    </source>
</evidence>
<comment type="domain">
    <text evidence="33 34">The 17 amino acids long immunosuppressive region is present in many retroviral envelope proteins. Synthetic peptides derived from this relatively conserved sequence inhibit immune function in vitro and in vivo.</text>
</comment>
<evidence type="ECO:0000256" key="4">
    <source>
        <dbReference type="ARBA" id="ARBA00004563"/>
    </source>
</evidence>
<keyword evidence="29 33" id="KW-0899">Viral immunoevasion</keyword>
<dbReference type="GO" id="GO:0044175">
    <property type="term" value="C:host cell endosome membrane"/>
    <property type="evidence" value="ECO:0007669"/>
    <property type="project" value="UniProtKB-SubCell"/>
</dbReference>
<evidence type="ECO:0000256" key="17">
    <source>
        <dbReference type="ARBA" id="ARBA00022804"/>
    </source>
</evidence>
<evidence type="ECO:0000256" key="5">
    <source>
        <dbReference type="ARBA" id="ARBA00004578"/>
    </source>
</evidence>
<dbReference type="GO" id="GO:0052031">
    <property type="term" value="P:symbiont-mediated perturbation of host defense response"/>
    <property type="evidence" value="ECO:0007669"/>
    <property type="project" value="UniProtKB-UniRule"/>
</dbReference>
<reference evidence="38" key="1">
    <citation type="submission" date="2011-12" db="EMBL/GenBank/DDBJ databases">
        <authorList>
            <person name="Evering T."/>
            <person name="Mehandru S."/>
            <person name="Racz P."/>
            <person name="Tenner-Racz K."/>
            <person name="Poles M."/>
            <person name="Figueroa A."/>
            <person name="Mohri H."/>
            <person name="Markowitz M."/>
        </authorList>
    </citation>
    <scope>NUCLEOTIDE SEQUENCE</scope>
    <source>
        <strain evidence="38">H2G211B5</strain>
    </source>
</reference>
<reference evidence="38" key="2">
    <citation type="journal article" date="2012" name="PLoS Pathog.">
        <title>Absence of HIV-1 Evolution in the Gut-Associated Lymphoid Tissue from Patients on Combination Antiviral Therapy Initiated during Primary Infection.</title>
        <authorList>
            <person name="Evering T.H."/>
            <person name="Mehandru S."/>
            <person name="Racz P."/>
            <person name="Tenner-Racz K."/>
            <person name="Poles M.A."/>
            <person name="Figueroa A."/>
            <person name="Mohri H."/>
            <person name="Markowitz M."/>
        </authorList>
    </citation>
    <scope>NUCLEOTIDE SEQUENCE</scope>
    <source>
        <strain evidence="38">H2G211B5</strain>
    </source>
</reference>
<dbReference type="GO" id="GO:1903911">
    <property type="term" value="P:positive regulation of receptor clustering"/>
    <property type="evidence" value="ECO:0007669"/>
    <property type="project" value="UniProtKB-UniRule"/>
</dbReference>
<keyword evidence="16 33" id="KW-0732">Signal</keyword>
<dbReference type="Pfam" id="PF00516">
    <property type="entry name" value="GP120"/>
    <property type="match status" value="1"/>
</dbReference>
<feature type="region of interest" description="Disordered" evidence="35">
    <location>
        <begin position="460"/>
        <end position="479"/>
    </location>
</feature>
<evidence type="ECO:0000259" key="36">
    <source>
        <dbReference type="Pfam" id="PF00516"/>
    </source>
</evidence>
<gene>
    <name evidence="33 38" type="primary">env</name>
</gene>
<feature type="chain" id="PRO_5023219045" description="Envelope glycoprotein gp160" evidence="33">
    <location>
        <begin position="32"/>
        <end position="864"/>
    </location>
</feature>
<sequence>MRVMGIGKNYQHLWRWSMMLLGILMICSATDKLWVTVYYGVPVWKEATTTLFCASDAKAYDTEVHNVWATHACVPTDPNPQEVELKNVTENFNMWKNNMVEQMHEDIISIWDQSLKPCVKLTPLCVTLNCTDYNGTSVNNTNSASNSSSTSVNSTNSISNSSGEIKECFFNITSGLRDQVKKERALFYTLDVEPINSTYYRLISCNTSVITQACPKVTFEPIPIHYCAPAGFAILKCNDKKFNGTGPCKNVSTVQCTHGIRPVASTQLLLNGSLAEEEVVIRSANFTDNAKIIIVQLNKSVVINCTRPNNNTRKSINLGQGRAWYTLEKVIGDIRHAYCTLSRAQWNNTLKQIVEKLGDQFGKNRTIVFNPSSGGDPEIVTHSFNCGGEFFYCNTTPLFNSKWTNGNGSGSEGNETITLQCRIKQFINMWQEVGKAMYAPPIKGQIRCLSNITGLLLTRDGGNNQNNTPNATETFRPGGGDMRDNWRSELYKYKVVKIEPLGVAPTKAKRRVVQREKRAAIGMGALFLGFLSAAGSTMGAASITLTVQARQLLSGIVQQQNNLLRAIEAQQHLLQLTVWGIKQLQARVLAVERYLQDQQLLGIWGCSGKLICTTAVPWNASWSNKSLDKIWDNMTWMEWDREIGNYTSVIYTLLEKSQNQQEKNEQELLELDKWASLWNWFDITKWLWYIKIFIMIVGGLVGLRIVFAVLSIVNRIRQGYSPISFQTLLPASRGPDRPEGIEEEGGERDRDRSGQLVNGFLALIWVDLRSLCLFSYHRLTDLLLIATRIVELLGRRGWELLKYWWNLLGYWSQELKNSAVNLLNATAIAVAEGTDRIIEIVQRAYRAFLNIPRRIRQGLERALL</sequence>
<keyword evidence="15 33" id="KW-0053">Apoptosis</keyword>
<evidence type="ECO:0000256" key="1">
    <source>
        <dbReference type="ARBA" id="ARBA00004402"/>
    </source>
</evidence>
<comment type="subcellular location">
    <subcellularLocation>
        <location evidence="3">Host cell membrane</location>
        <topology evidence="3">Peripheral membrane protein</topology>
    </subcellularLocation>
    <subcellularLocation>
        <location evidence="1">Host cell membrane</location>
        <topology evidence="1">Single-pass type I membrane protein</topology>
    </subcellularLocation>
    <subcellularLocation>
        <location evidence="2">Host endosome membrane</location>
        <topology evidence="2">Peripheral membrane protein</topology>
    </subcellularLocation>
    <subcellularLocation>
        <location evidence="5">Host endosome membrane</location>
        <topology evidence="5">Single-pass type I membrane protein</topology>
    </subcellularLocation>
    <subcellularLocation>
        <location evidence="6">Virion membrane</location>
        <topology evidence="6">Peripheral membrane protein</topology>
    </subcellularLocation>
    <subcellularLocation>
        <location evidence="4">Virion membrane</location>
        <topology evidence="4">Single-pass type I membrane protein</topology>
    </subcellularLocation>
</comment>
<keyword evidence="8 33" id="KW-1170">Fusion of virus membrane with host endosomal membrane</keyword>
<feature type="region of interest" description="Disordered" evidence="35">
    <location>
        <begin position="731"/>
        <end position="751"/>
    </location>
</feature>
<feature type="site" description="Cleavage; by host furin" evidence="33">
    <location>
        <begin position="518"/>
        <end position="519"/>
    </location>
</feature>
<keyword evidence="25 33" id="KW-0472">Membrane</keyword>
<dbReference type="SUPFAM" id="SSF58069">
    <property type="entry name" value="Virus ectodomain"/>
    <property type="match status" value="1"/>
</dbReference>
<dbReference type="GO" id="GO:0055036">
    <property type="term" value="C:virion membrane"/>
    <property type="evidence" value="ECO:0007669"/>
    <property type="project" value="UniProtKB-SubCell"/>
</dbReference>
<comment type="caution">
    <text evidence="33 34">Lacks conserved residue(s) required for the propagation of feature annotation.</text>
</comment>
<dbReference type="InterPro" id="IPR037527">
    <property type="entry name" value="Gp160"/>
</dbReference>
<evidence type="ECO:0000256" key="23">
    <source>
        <dbReference type="ARBA" id="ARBA00023046"/>
    </source>
</evidence>
<evidence type="ECO:0000256" key="26">
    <source>
        <dbReference type="ARBA" id="ARBA00023139"/>
    </source>
</evidence>
<comment type="similarity">
    <text evidence="33">Belongs to the HIV-1 env protein family.</text>
</comment>
<feature type="region of interest" description="Disordered" evidence="35">
    <location>
        <begin position="141"/>
        <end position="160"/>
    </location>
</feature>
<keyword evidence="14 33" id="KW-0812">Transmembrane</keyword>
<keyword evidence="24 33" id="KW-0175">Coiled coil</keyword>
<evidence type="ECO:0000256" key="34">
    <source>
        <dbReference type="RuleBase" id="RU363095"/>
    </source>
</evidence>
<dbReference type="GO" id="GO:1903908">
    <property type="term" value="P:positive regulation of plasma membrane raft polarization"/>
    <property type="evidence" value="ECO:0007669"/>
    <property type="project" value="UniProtKB-UniRule"/>
</dbReference>
<feature type="coiled-coil region" evidence="33">
    <location>
        <begin position="641"/>
        <end position="675"/>
    </location>
</feature>
<keyword evidence="9 33" id="KW-1032">Host cell membrane</keyword>
<comment type="miscellaneous">
    <text evidence="33">HIV-1 lineages are divided in three main groups, M (for Major), O (for Outlier), and N (for New, or Non-M, Non-O). The vast majority of strains found worldwide belong to the group M. Group O seems to be endemic to and largely confined to Cameroon and neighboring countries in West Central Africa, where these viruses represent a small minority of HIV-1 strains. The group N is represented by a limited number of isolates from Cameroonian persons. The group M is further subdivided in 9 clades or subtypes (A to D, F to H, J and K).</text>
</comment>
<dbReference type="GO" id="GO:0075512">
    <property type="term" value="P:clathrin-dependent endocytosis of virus by host cell"/>
    <property type="evidence" value="ECO:0007669"/>
    <property type="project" value="UniProtKB-UniRule"/>
</dbReference>
<evidence type="ECO:0000256" key="3">
    <source>
        <dbReference type="ARBA" id="ARBA00004505"/>
    </source>
</evidence>
<comment type="PTM">
    <text evidence="33">Palmitoylation of the transmembrane protein and of Env polyprotein (prior to its proteolytic cleavage) is essential for their association with host cell membrane lipid rafts. Palmitoylation is therefore required for envelope trafficking to classical lipid rafts, but not for viral replication.</text>
</comment>
<comment type="subcellular location">
    <molecule>Surface protein gp120</molecule>
    <subcellularLocation>
        <location evidence="33">Virion membrane</location>
        <topology evidence="33">Peripheral membrane protein</topology>
    </subcellularLocation>
    <subcellularLocation>
        <location evidence="33">Host cell membrane</location>
        <topology evidence="33">Peripheral membrane protein</topology>
    </subcellularLocation>
    <subcellularLocation>
        <location evidence="33">Host endosome membrane</location>
        <topology evidence="33">Single-pass type I membrane protein</topology>
    </subcellularLocation>
    <text evidence="33">The surface protein is not anchored to the viral envelope, but associates with the extravirion surface through its binding to TM. It is probably concentrated at the site of budding and incorporated into the virions possibly by contacts between the cytoplasmic tail of Env and the N-terminus of Gag.</text>
</comment>
<keyword evidence="27 33" id="KW-1015">Disulfide bond</keyword>
<comment type="function">
    <text evidence="33">Envelope glycoprotein gp160: Oligomerizes in the host endoplasmic reticulum into predominantly trimers. In a second time, gp160 transits in the host Golgi, where glycosylation is completed. The precursor is then proteolytically cleaved in the trans-Golgi and thereby activated by cellular furin or furin-like proteases to produce gp120 and gp41.</text>
</comment>
<keyword evidence="22 33" id="KW-1133">Transmembrane helix</keyword>
<evidence type="ECO:0000256" key="30">
    <source>
        <dbReference type="ARBA" id="ARBA00023288"/>
    </source>
</evidence>
<organism evidence="38">
    <name type="scientific">Human immunodeficiency virus type 1</name>
    <name type="common">HIV-1</name>
    <dbReference type="NCBI Taxonomy" id="11676"/>
    <lineage>
        <taxon>Viruses</taxon>
        <taxon>Riboviria</taxon>
        <taxon>Pararnavirae</taxon>
        <taxon>Artverviricota</taxon>
        <taxon>Revtraviricetes</taxon>
        <taxon>Ortervirales</taxon>
        <taxon>Retroviridae</taxon>
        <taxon>Orthoretrovirinae</taxon>
        <taxon>Lentivirus</taxon>
        <taxon>Lentivirus humimdef1</taxon>
    </lineage>
</organism>
<evidence type="ECO:0000256" key="18">
    <source>
        <dbReference type="ARBA" id="ARBA00022844"/>
    </source>
</evidence>
<dbReference type="HAMAP" id="MF_04083">
    <property type="entry name" value="HIV_ENV"/>
    <property type="match status" value="1"/>
</dbReference>
<dbReference type="Gene3D" id="1.20.5.490">
    <property type="entry name" value="Single helix bin"/>
    <property type="match status" value="1"/>
</dbReference>
<dbReference type="GO" id="GO:0016020">
    <property type="term" value="C:membrane"/>
    <property type="evidence" value="ECO:0007669"/>
    <property type="project" value="UniProtKB-UniRule"/>
</dbReference>
<dbReference type="GO" id="GO:0019031">
    <property type="term" value="C:viral envelope"/>
    <property type="evidence" value="ECO:0007669"/>
    <property type="project" value="UniProtKB-KW"/>
</dbReference>
<feature type="transmembrane region" description="Helical" evidence="34">
    <location>
        <begin position="12"/>
        <end position="30"/>
    </location>
</feature>
<dbReference type="Gene3D" id="1.10.287.210">
    <property type="match status" value="1"/>
</dbReference>
<keyword evidence="7 33" id="KW-1168">Fusion of virus membrane with host membrane</keyword>
<evidence type="ECO:0000256" key="8">
    <source>
        <dbReference type="ARBA" id="ARBA00022510"/>
    </source>
</evidence>
<comment type="domain">
    <text evidence="33">Some of the most genetically diverse regions of the viral genome are present in Env. They are called variable regions 1 through 5 (V1 through V5). Coreceptor usage of gp120 is determined mainly by the primary structure of the third variable region (V3) in the outer domain of gp120. The sequence of V3 determines which coreceptor, CCR5 and/or CXCR4 (corresponding to R5/macrophage, X4/T cell and R5X4/T cell and macrophage tropism), is used to trigger the fusion potential of the Env complex, and hence which cells the virus can infect. Binding to CCR5 involves a region adjacent in addition to V3.</text>
</comment>
<evidence type="ECO:0000256" key="6">
    <source>
        <dbReference type="ARBA" id="ARBA00004650"/>
    </source>
</evidence>
<protein>
    <recommendedName>
        <fullName evidence="33">Envelope glycoprotein gp160</fullName>
    </recommendedName>
    <alternativeName>
        <fullName evidence="33">Env polyprotein</fullName>
    </alternativeName>
    <component>
        <recommendedName>
            <fullName evidence="33">Surface protein gp120</fullName>
            <shortName evidence="33">SU</shortName>
        </recommendedName>
        <alternativeName>
            <fullName evidence="33">Glycoprotein 120</fullName>
            <shortName evidence="33">gp120</shortName>
        </alternativeName>
    </component>
    <component>
        <recommendedName>
            <fullName evidence="33">Transmembrane protein gp41</fullName>
            <shortName evidence="33">TM</shortName>
        </recommendedName>
        <alternativeName>
            <fullName evidence="33">Glycoprotein 41</fullName>
            <shortName evidence="33">gp41</shortName>
        </alternativeName>
    </component>
</protein>
<evidence type="ECO:0000256" key="25">
    <source>
        <dbReference type="ARBA" id="ARBA00023136"/>
    </source>
</evidence>
<evidence type="ECO:0000256" key="27">
    <source>
        <dbReference type="ARBA" id="ARBA00023157"/>
    </source>
</evidence>
<dbReference type="GO" id="GO:0005198">
    <property type="term" value="F:structural molecule activity"/>
    <property type="evidence" value="ECO:0007669"/>
    <property type="project" value="UniProtKB-UniRule"/>
</dbReference>
<comment type="PTM">
    <text evidence="33">Highly glycosylated by host. The high number of glycan on the protein is reffered to as 'glycan shield' because it contributes to hide protein sequence from adaptive immune system.</text>
</comment>
<keyword evidence="30 33" id="KW-0449">Lipoprotein</keyword>
<keyword evidence="13 33" id="KW-0165">Cleavage on pair of basic residues</keyword>
<dbReference type="GO" id="GO:0019064">
    <property type="term" value="P:fusion of virus membrane with host plasma membrane"/>
    <property type="evidence" value="ECO:0007669"/>
    <property type="project" value="UniProtKB-UniRule"/>
</dbReference>
<feature type="compositionally biased region" description="Polar residues" evidence="35">
    <location>
        <begin position="461"/>
        <end position="473"/>
    </location>
</feature>
<evidence type="ECO:0000313" key="38">
    <source>
        <dbReference type="EMBL" id="AEX90762.1"/>
    </source>
</evidence>
<evidence type="ECO:0000256" key="24">
    <source>
        <dbReference type="ARBA" id="ARBA00023054"/>
    </source>
</evidence>
<evidence type="ECO:0000256" key="28">
    <source>
        <dbReference type="ARBA" id="ARBA00023180"/>
    </source>
</evidence>
<evidence type="ECO:0000256" key="16">
    <source>
        <dbReference type="ARBA" id="ARBA00022729"/>
    </source>
</evidence>
<feature type="chain" id="PRO_5023219044" description="Transmembrane protein gp41" evidence="33">
    <location>
        <begin position="519"/>
        <end position="864"/>
    </location>
</feature>
<dbReference type="CDD" id="cd09909">
    <property type="entry name" value="HIV-1-like_HR1-HR2"/>
    <property type="match status" value="1"/>
</dbReference>
<dbReference type="InterPro" id="IPR000777">
    <property type="entry name" value="HIV1_Gp120"/>
</dbReference>
<evidence type="ECO:0000256" key="31">
    <source>
        <dbReference type="ARBA" id="ARBA00023296"/>
    </source>
</evidence>
<evidence type="ECO:0000256" key="9">
    <source>
        <dbReference type="ARBA" id="ARBA00022511"/>
    </source>
</evidence>
<feature type="lipid moiety-binding region" description="S-palmitoyl cysteine; by host" evidence="33">
    <location>
        <position position="772"/>
    </location>
</feature>
<comment type="PTM">
    <text evidence="33">Specific enzymatic cleavages in vivo yield mature proteins. Envelope glycoproteins are synthesized as a inactive precursor that is heavily N-glycosylated and processed likely by host cell furin in the Golgi to yield the mature SU and TM proteins. The cleavage site between SU and TM requires the minimal sequence [KR]-X-[KR]-R. About 2 of the 9 disulfide bonds of gp41 are reduced by P4HB/PDI, following binding to CD4 receptor.</text>
</comment>
<feature type="transmembrane region" description="Helical" evidence="34">
    <location>
        <begin position="686"/>
        <end position="713"/>
    </location>
</feature>
<keyword evidence="20 33" id="KW-0261">Viral envelope protein</keyword>
<dbReference type="GO" id="GO:0039654">
    <property type="term" value="P:fusion of virus membrane with host endosome membrane"/>
    <property type="evidence" value="ECO:0007669"/>
    <property type="project" value="UniProtKB-UniRule"/>
</dbReference>
<feature type="region of interest" description="CD4-binding loop" evidence="33">
    <location>
        <begin position="372"/>
        <end position="382"/>
    </location>
</feature>
<dbReference type="GO" id="GO:0019082">
    <property type="term" value="P:viral protein processing"/>
    <property type="evidence" value="ECO:0007669"/>
    <property type="project" value="UniProtKB-UniRule"/>
</dbReference>
<keyword evidence="21 33" id="KW-1164">Virus endocytosis by host</keyword>
<evidence type="ECO:0000256" key="14">
    <source>
        <dbReference type="ARBA" id="ARBA00022692"/>
    </source>
</evidence>
<dbReference type="FunFam" id="2.170.40.20:FF:000001">
    <property type="entry name" value="Envelope glycoprotein gp160"/>
    <property type="match status" value="1"/>
</dbReference>
<keyword evidence="23 33" id="KW-1039">Host endosome</keyword>
<keyword evidence="10 33" id="KW-1165">Clathrin-mediated endocytosis of virus by host</keyword>
<feature type="region of interest" description="Immunosuppression" evidence="33">
    <location>
        <begin position="582"/>
        <end position="600"/>
    </location>
</feature>
<keyword evidence="28 33" id="KW-0325">Glycoprotein</keyword>
<keyword evidence="12 33" id="KW-1162">Viral penetration into host cytoplasm</keyword>
<feature type="domain" description="Retroviral envelope protein GP41-like" evidence="37">
    <location>
        <begin position="538"/>
        <end position="728"/>
    </location>
</feature>
<comment type="subunit">
    <text evidence="33">The mature envelope protein (Env) consists of a homotrimer of non-covalently associated gp120-gp41 heterodimers. The resulting complex protrudes from the virus surface as a spike. There seems to be as few as 10 spikes on the average virion. Surface protein gp120 interacts with host CD4, CCR5 and CXCR4. Gp120 also interacts with the C-type lectins CD209/DC-SIGN and CLEC4M/DC-SIGNR (collectively referred to as DC-SIGN(R)). Gp120 and gp41 interact with GalCer. Gp120 interacts with host ITGA4/ITGB7 complex; on CD4+ T-cells, this interaction results in rapid activation of integrin ITGAL/LFA-1, which facilitates efficient cell-to-cell spreading of HIV-1. Gp120 interacts with cell-associated heparan sulfate; this interaction increases virus infectivity on permissive cells and may be involved in infection of CD4- cells.</text>
</comment>
<evidence type="ECO:0000256" key="7">
    <source>
        <dbReference type="ARBA" id="ARBA00022506"/>
    </source>
</evidence>
<comment type="domain">
    <text evidence="33">The YXXL motif is involved in determining the exact site of viral release at the surface of infected mononuclear cells and promotes endocytosis. YXXL and di-leucine endocytosis motifs interact directly or indirectly with the clathrin adapter complexes, opperate independently, and their activities are not additive.</text>
</comment>
<feature type="disulfide bond" evidence="33">
    <location>
        <begin position="227"/>
        <end position="256"/>
    </location>
</feature>
<accession>H2F3U0</accession>
<organismHost>
    <name type="scientific">Homo sapiens</name>
    <name type="common">Human</name>
    <dbReference type="NCBI Taxonomy" id="9606"/>
</organismHost>
<comment type="miscellaneous">
    <text evidence="33">Inhibitors targeting HIV-1 viral envelope proteins are used as antiretroviral drugs. Attachment of virions to the cell surface via non-specific interactions and CD4 binding can be blocked by inhibitors that include cyanovirin-N, cyclotriazadisulfonamide analogs, PRO 2000, TNX 355 and PRO 542. In addition, BMS 806 can block CD4-induced conformational changes. Env interactions with the coreceptor molecules can be targeted by CCR5 antagonists including SCH-D, maraviroc (UK 427857) and aplaviroc (GW 873140), and the CXCR4 antagonist AMD 070. Fusion of viral and cellular membranes can be inhibited by peptides such as enfuvirtide and tifuvirtide (T 1249). Resistance to inhibitors associated with mutations in Env are observed. Most of the time, single mutations confer only a modest reduction in drug susceptibility. Combination of several mutations is usually required to develop a high-level drug resistance.</text>
</comment>
<feature type="topological domain" description="Cytoplasmic" evidence="33">
    <location>
        <begin position="714"/>
        <end position="864"/>
    </location>
</feature>
<comment type="domain">
    <text evidence="33">The membrane proximal external region (MPER) present in gp41 is a tryptophan-rich region recognized by the antibodies 2F5, Z13, and 4E10. MPER seems to play a role in fusion.</text>
</comment>
<evidence type="ECO:0000256" key="21">
    <source>
        <dbReference type="ARBA" id="ARBA00022890"/>
    </source>
</evidence>
<evidence type="ECO:0000256" key="19">
    <source>
        <dbReference type="ARBA" id="ARBA00022870"/>
    </source>
</evidence>
<dbReference type="InterPro" id="IPR036377">
    <property type="entry name" value="Gp120_core_sf"/>
</dbReference>
<comment type="subunit">
    <text evidence="32">The mature envelope protein (Env) consists of a homotrimer of non-covalently associated gp120-gp41 heterodimers. The resulting complex protrudes from the virus surface as a spike. There seems to be as few as 10 spikes on the average virion. Interacts with host CD4, CCR5 and CXCR4. Gp120 also interacts with the C-type lectins CD209/DC-SIGN and CLEC4M/DC-SIGNR (collectively referred to as DC-SIGN(R)). Gp120 and gp41 interact with GalCer. Gp120 interacts with host ITGA4/ITGB7 complex; on CD4+ T-cells, this interaction results in rapid activation of integrin ITGAL/LFA-1, which facilitates efficient cell-to-cell spreading of HIV-1. Gp120 interacts with cell-associated heparan sulfate; this interaction increases virus infectivity on permissive cells and may be involved in infection of CD4- cells.</text>
</comment>
<feature type="domain" description="Human immunodeficiency virus 1 envelope glycoprotein Gp120" evidence="36">
    <location>
        <begin position="33"/>
        <end position="518"/>
    </location>
</feature>
<evidence type="ECO:0000256" key="12">
    <source>
        <dbReference type="ARBA" id="ARBA00022595"/>
    </source>
</evidence>
<evidence type="ECO:0000256" key="22">
    <source>
        <dbReference type="ARBA" id="ARBA00022989"/>
    </source>
</evidence>
<evidence type="ECO:0000256" key="11">
    <source>
        <dbReference type="ARBA" id="ARBA00022581"/>
    </source>
</evidence>
<feature type="disulfide bond" evidence="33">
    <location>
        <begin position="606"/>
        <end position="612"/>
    </location>
</feature>
<keyword evidence="26 33" id="KW-0564">Palmitate</keyword>
<evidence type="ECO:0000256" key="13">
    <source>
        <dbReference type="ARBA" id="ARBA00022685"/>
    </source>
</evidence>
<dbReference type="InterPro" id="IPR000328">
    <property type="entry name" value="GP41-like"/>
</dbReference>
<keyword evidence="31 33" id="KW-1160">Virus entry into host cell</keyword>
<comment type="function">
    <text evidence="33">Surface protein gp120: Attaches the virus to the host lymphoid cell by binding to the primary receptor CD4. This interaction induces a structural rearrangement creating a high affinity binding site for a chemokine coreceptor like CXCR4 and/or CCR5. Acts as a ligand for CD209/DC-SIGN and CLEC4M/DC-SIGNR, which are respectively found on dendritic cells (DCs), and on endothelial cells of liver sinusoids and lymph node sinuses. These interactions allow capture of viral particles at mucosal surfaces by these cells and subsequent transmission to permissive cells. HIV subverts the migration properties of dendritic cells to gain access to CD4+ T-cells in lymph nodes. Virus transmission to permissive T-cells occurs either in trans (without DCs infection, through viral capture and transmission), or in cis (following DCs productive infection, through the usual CD4-gp120 interaction), thereby inducing a robust infection. In trans infection, bound virions remain infectious over days and it is proposed that they are not degraded, but protected in non-lysosomal acidic organelles within the DCs close to the cell membrane thus contributing to the viral infectious potential during DCs' migration from the periphery to the lymphoid tissues. On arrival at lymphoid tissues, intact virions recycle back to DCs' cell surface allowing virus transmission to CD4+ T-cells.</text>
</comment>
<dbReference type="SUPFAM" id="SSF56502">
    <property type="entry name" value="gp120 core"/>
    <property type="match status" value="2"/>
</dbReference>
<evidence type="ECO:0000256" key="20">
    <source>
        <dbReference type="ARBA" id="ARBA00022879"/>
    </source>
</evidence>
<name>H2F3U0_HV1</name>
<keyword evidence="18 33" id="KW-0946">Virion</keyword>
<dbReference type="Pfam" id="PF00517">
    <property type="entry name" value="GP41"/>
    <property type="match status" value="1"/>
</dbReference>
<comment type="subcellular location">
    <molecule>Transmembrane protein gp41</molecule>
    <subcellularLocation>
        <location evidence="33">Virion membrane</location>
        <topology evidence="33">Single-pass type I membrane protein</topology>
    </subcellularLocation>
    <subcellularLocation>
        <location evidence="33">Host cell membrane</location>
        <topology evidence="33">Single-pass type I membrane protein</topology>
    </subcellularLocation>
    <subcellularLocation>
        <location evidence="33">Host endosome membrane</location>
        <topology evidence="33">Single-pass type I membrane protein</topology>
    </subcellularLocation>
    <text evidence="33">It is probably concentrated at the site of budding and incorporated into the virions possibly by contacts between the cytoplasmic tail of Env and the N-terminus of Gag.</text>
</comment>
<dbReference type="EMBL" id="JQ251161">
    <property type="protein sequence ID" value="AEX90762.1"/>
    <property type="molecule type" value="Genomic_DNA"/>
</dbReference>
<dbReference type="FunFam" id="1.20.5.490:FF:000001">
    <property type="entry name" value="Envelope glycoprotein gp160"/>
    <property type="match status" value="1"/>
</dbReference>
<comment type="domain">
    <text evidence="33">The CD4-binding region is targeted by the antibody b12.</text>
</comment>
<dbReference type="GO" id="GO:0019062">
    <property type="term" value="P:virion attachment to host cell"/>
    <property type="evidence" value="ECO:0007669"/>
    <property type="project" value="UniProtKB-UniRule"/>
</dbReference>
<evidence type="ECO:0000256" key="33">
    <source>
        <dbReference type="HAMAP-Rule" id="MF_04083"/>
    </source>
</evidence>
<feature type="short sequence motif" description="Di-leucine internalization motif" evidence="33">
    <location>
        <begin position="863"/>
        <end position="864"/>
    </location>
</feature>
<dbReference type="Gene3D" id="2.170.40.20">
    <property type="entry name" value="Human immunodeficiency virus 1, Gp160, envelope glycoprotein"/>
    <property type="match status" value="2"/>
</dbReference>
<evidence type="ECO:0000256" key="32">
    <source>
        <dbReference type="ARBA" id="ARBA00062028"/>
    </source>
</evidence>
<dbReference type="FunFam" id="2.170.40.20:FF:000003">
    <property type="entry name" value="Envelope glycoprotein gp160"/>
    <property type="match status" value="1"/>
</dbReference>